<keyword evidence="3" id="KW-1185">Reference proteome</keyword>
<sequence length="148" mass="16246">MSPIDQSGRRRRRPTTGGIINKTCYVIDILLSMDPPPFRLLLILAAIILCLPLPWRSSSSNRGPGPAAATTTGMGGWLLPATPIALVFLLHLFSTTTTYSIAAATRKSLLPCWLSSEGISPWAVAVLILQLVLMAQYRPSFHHHWPFN</sequence>
<keyword evidence="1" id="KW-0812">Transmembrane</keyword>
<gene>
    <name evidence="2" type="ORF">LTRI10_LOCUS30620</name>
</gene>
<keyword evidence="1" id="KW-1133">Transmembrane helix</keyword>
<name>A0AAV2EVP6_9ROSI</name>
<dbReference type="EMBL" id="OZ034818">
    <property type="protein sequence ID" value="CAL1389787.1"/>
    <property type="molecule type" value="Genomic_DNA"/>
</dbReference>
<dbReference type="AlphaFoldDB" id="A0AAV2EVP6"/>
<evidence type="ECO:0000313" key="3">
    <source>
        <dbReference type="Proteomes" id="UP001497516"/>
    </source>
</evidence>
<organism evidence="2 3">
    <name type="scientific">Linum trigynum</name>
    <dbReference type="NCBI Taxonomy" id="586398"/>
    <lineage>
        <taxon>Eukaryota</taxon>
        <taxon>Viridiplantae</taxon>
        <taxon>Streptophyta</taxon>
        <taxon>Embryophyta</taxon>
        <taxon>Tracheophyta</taxon>
        <taxon>Spermatophyta</taxon>
        <taxon>Magnoliopsida</taxon>
        <taxon>eudicotyledons</taxon>
        <taxon>Gunneridae</taxon>
        <taxon>Pentapetalae</taxon>
        <taxon>rosids</taxon>
        <taxon>fabids</taxon>
        <taxon>Malpighiales</taxon>
        <taxon>Linaceae</taxon>
        <taxon>Linum</taxon>
    </lineage>
</organism>
<proteinExistence type="predicted"/>
<keyword evidence="1" id="KW-0472">Membrane</keyword>
<feature type="transmembrane region" description="Helical" evidence="1">
    <location>
        <begin position="38"/>
        <end position="55"/>
    </location>
</feature>
<evidence type="ECO:0000256" key="1">
    <source>
        <dbReference type="SAM" id="Phobius"/>
    </source>
</evidence>
<feature type="transmembrane region" description="Helical" evidence="1">
    <location>
        <begin position="76"/>
        <end position="99"/>
    </location>
</feature>
<protein>
    <submittedName>
        <fullName evidence="2">Uncharacterized protein</fullName>
    </submittedName>
</protein>
<accession>A0AAV2EVP6</accession>
<evidence type="ECO:0000313" key="2">
    <source>
        <dbReference type="EMBL" id="CAL1389787.1"/>
    </source>
</evidence>
<dbReference type="PANTHER" id="PTHR33306:SF7">
    <property type="entry name" value="EXPRESSED PROTEIN"/>
    <property type="match status" value="1"/>
</dbReference>
<reference evidence="2 3" key="1">
    <citation type="submission" date="2024-04" db="EMBL/GenBank/DDBJ databases">
        <authorList>
            <person name="Fracassetti M."/>
        </authorList>
    </citation>
    <scope>NUCLEOTIDE SEQUENCE [LARGE SCALE GENOMIC DNA]</scope>
</reference>
<dbReference type="Proteomes" id="UP001497516">
    <property type="component" value="Chromosome 5"/>
</dbReference>
<feature type="transmembrane region" description="Helical" evidence="1">
    <location>
        <begin position="119"/>
        <end position="137"/>
    </location>
</feature>
<dbReference type="PANTHER" id="PTHR33306">
    <property type="entry name" value="EXPRESSED PROTEIN-RELATED-RELATED"/>
    <property type="match status" value="1"/>
</dbReference>